<evidence type="ECO:0000256" key="6">
    <source>
        <dbReference type="SAM" id="Phobius"/>
    </source>
</evidence>
<reference evidence="9" key="1">
    <citation type="journal article" date="2019" name="Int. J. Syst. Evol. Microbiol.">
        <title>The Global Catalogue of Microorganisms (GCM) 10K type strain sequencing project: providing services to taxonomists for standard genome sequencing and annotation.</title>
        <authorList>
            <consortium name="The Broad Institute Genomics Platform"/>
            <consortium name="The Broad Institute Genome Sequencing Center for Infectious Disease"/>
            <person name="Wu L."/>
            <person name="Ma J."/>
        </authorList>
    </citation>
    <scope>NUCLEOTIDE SEQUENCE [LARGE SCALE GENOMIC DNA]</scope>
    <source>
        <strain evidence="9">JCM 10083</strain>
    </source>
</reference>
<evidence type="ECO:0000313" key="8">
    <source>
        <dbReference type="EMBL" id="MFC7599192.1"/>
    </source>
</evidence>
<comment type="caution">
    <text evidence="8">The sequence shown here is derived from an EMBL/GenBank/DDBJ whole genome shotgun (WGS) entry which is preliminary data.</text>
</comment>
<dbReference type="InterPro" id="IPR036259">
    <property type="entry name" value="MFS_trans_sf"/>
</dbReference>
<evidence type="ECO:0000256" key="4">
    <source>
        <dbReference type="ARBA" id="ARBA00022989"/>
    </source>
</evidence>
<gene>
    <name evidence="8" type="ORF">ACFQVD_03595</name>
</gene>
<dbReference type="Pfam" id="PF07690">
    <property type="entry name" value="MFS_1"/>
    <property type="match status" value="1"/>
</dbReference>
<proteinExistence type="predicted"/>
<feature type="transmembrane region" description="Helical" evidence="6">
    <location>
        <begin position="40"/>
        <end position="61"/>
    </location>
</feature>
<dbReference type="Proteomes" id="UP001596514">
    <property type="component" value="Unassembled WGS sequence"/>
</dbReference>
<keyword evidence="3 6" id="KW-0812">Transmembrane</keyword>
<evidence type="ECO:0000256" key="1">
    <source>
        <dbReference type="ARBA" id="ARBA00004651"/>
    </source>
</evidence>
<feature type="transmembrane region" description="Helical" evidence="6">
    <location>
        <begin position="330"/>
        <end position="354"/>
    </location>
</feature>
<dbReference type="PROSITE" id="PS50850">
    <property type="entry name" value="MFS"/>
    <property type="match status" value="1"/>
</dbReference>
<accession>A0ABW2ST25</accession>
<sequence>MSTAQAGAGDMAGDVAGDVAGGPIRLSRNRDYNILWTSQLFSELGSEITFVSFPLLILAMSGSPLEMGLASSVLAVAHMVANVPAGVVADRWDRKKVMLLCHGARALAMGSVVVALLLDTYAFPHILLAAAVEGFFSSVFQPAEHAALPQVVPESQLPQAVARNTARPFIATLLGPALAGFLFTLHHTAPFGADAIMLGLSFVTLLLLRLPRRAAPAALPREGAAVGGVAEGIRWVAGHRVIRATLVWMVSSNLVFSALVIIVLAMSGEGVSAGEVGLTMACIGAGGLLGALAAARLHAALPPVLTIVGFPLVAAVMTAAMALVPSGILLGVLLGGAAFLAPVANTTVLTYQLTVTPDHLRGRLSGIAGLFSGGAGALGPMAGGFLMTAGGGPVAVPVCAAGLALVALGTLLSPTLRRFPVLAPTDRM</sequence>
<dbReference type="PANTHER" id="PTHR23513:SF6">
    <property type="entry name" value="MAJOR FACILITATOR SUPERFAMILY ASSOCIATED DOMAIN-CONTAINING PROTEIN"/>
    <property type="match status" value="1"/>
</dbReference>
<feature type="transmembrane region" description="Helical" evidence="6">
    <location>
        <begin position="191"/>
        <end position="208"/>
    </location>
</feature>
<keyword evidence="2" id="KW-1003">Cell membrane</keyword>
<feature type="transmembrane region" description="Helical" evidence="6">
    <location>
        <begin position="394"/>
        <end position="412"/>
    </location>
</feature>
<dbReference type="EMBL" id="JBHTEE010000001">
    <property type="protein sequence ID" value="MFC7599192.1"/>
    <property type="molecule type" value="Genomic_DNA"/>
</dbReference>
<feature type="transmembrane region" description="Helical" evidence="6">
    <location>
        <begin position="304"/>
        <end position="324"/>
    </location>
</feature>
<evidence type="ECO:0000256" key="2">
    <source>
        <dbReference type="ARBA" id="ARBA00022475"/>
    </source>
</evidence>
<feature type="transmembrane region" description="Helical" evidence="6">
    <location>
        <begin position="366"/>
        <end position="388"/>
    </location>
</feature>
<comment type="subcellular location">
    <subcellularLocation>
        <location evidence="1">Cell membrane</location>
        <topology evidence="1">Multi-pass membrane protein</topology>
    </subcellularLocation>
</comment>
<evidence type="ECO:0000313" key="9">
    <source>
        <dbReference type="Proteomes" id="UP001596514"/>
    </source>
</evidence>
<organism evidence="8 9">
    <name type="scientific">Streptosporangium amethystogenes subsp. fukuiense</name>
    <dbReference type="NCBI Taxonomy" id="698418"/>
    <lineage>
        <taxon>Bacteria</taxon>
        <taxon>Bacillati</taxon>
        <taxon>Actinomycetota</taxon>
        <taxon>Actinomycetes</taxon>
        <taxon>Streptosporangiales</taxon>
        <taxon>Streptosporangiaceae</taxon>
        <taxon>Streptosporangium</taxon>
    </lineage>
</organism>
<feature type="domain" description="Major facilitator superfamily (MFS) profile" evidence="7">
    <location>
        <begin position="31"/>
        <end position="418"/>
    </location>
</feature>
<dbReference type="RefSeq" id="WP_343977589.1">
    <property type="nucleotide sequence ID" value="NZ_BAAAGK010000155.1"/>
</dbReference>
<name>A0ABW2ST25_9ACTN</name>
<dbReference type="Gene3D" id="1.20.1250.20">
    <property type="entry name" value="MFS general substrate transporter like domains"/>
    <property type="match status" value="1"/>
</dbReference>
<keyword evidence="4 6" id="KW-1133">Transmembrane helix</keyword>
<dbReference type="InterPro" id="IPR011701">
    <property type="entry name" value="MFS"/>
</dbReference>
<evidence type="ECO:0000256" key="3">
    <source>
        <dbReference type="ARBA" id="ARBA00022692"/>
    </source>
</evidence>
<feature type="transmembrane region" description="Helical" evidence="6">
    <location>
        <begin position="278"/>
        <end position="297"/>
    </location>
</feature>
<dbReference type="SUPFAM" id="SSF103473">
    <property type="entry name" value="MFS general substrate transporter"/>
    <property type="match status" value="1"/>
</dbReference>
<evidence type="ECO:0000259" key="7">
    <source>
        <dbReference type="PROSITE" id="PS50850"/>
    </source>
</evidence>
<keyword evidence="9" id="KW-1185">Reference proteome</keyword>
<dbReference type="InterPro" id="IPR020846">
    <property type="entry name" value="MFS_dom"/>
</dbReference>
<feature type="transmembrane region" description="Helical" evidence="6">
    <location>
        <begin position="67"/>
        <end position="85"/>
    </location>
</feature>
<evidence type="ECO:0000256" key="5">
    <source>
        <dbReference type="ARBA" id="ARBA00023136"/>
    </source>
</evidence>
<dbReference type="PANTHER" id="PTHR23513">
    <property type="entry name" value="INTEGRAL MEMBRANE EFFLUX PROTEIN-RELATED"/>
    <property type="match status" value="1"/>
</dbReference>
<keyword evidence="5 6" id="KW-0472">Membrane</keyword>
<feature type="transmembrane region" description="Helical" evidence="6">
    <location>
        <begin position="246"/>
        <end position="266"/>
    </location>
</feature>
<dbReference type="CDD" id="cd06173">
    <property type="entry name" value="MFS_MefA_like"/>
    <property type="match status" value="1"/>
</dbReference>
<protein>
    <submittedName>
        <fullName evidence="8">MFS transporter</fullName>
    </submittedName>
</protein>